<dbReference type="GeneID" id="18261344"/>
<feature type="chain" id="PRO_5003409591" evidence="1">
    <location>
        <begin position="20"/>
        <end position="244"/>
    </location>
</feature>
<evidence type="ECO:0000313" key="3">
    <source>
        <dbReference type="Proteomes" id="UP000008066"/>
    </source>
</evidence>
<sequence>MASLKLLTTTSLLAPLISALPAPFWQSNPVPKRVAPIPPFRVTEFAAGAVVLSNRNYIHFTLTLSLAEPPVYCHALGTVHNEAIGSVPQTWCTKRPLAELVEDTFLEPELATGEEIKTLYDHEEPQVWFTLTVQDEEEKQPLPIGNDTILDVNKTSHGALNRQASTLGGTRVRGKGGPGKLGGAELRIVRHLHAGNGTTVWDEAIHYIDGKETPWVGEGLLAHQVYAGPEEFWVRAWRFESVEA</sequence>
<organism evidence="3">
    <name type="scientific">Chaetomium thermophilum (strain DSM 1495 / CBS 144.50 / IMI 039719)</name>
    <name type="common">Thermochaetoides thermophila</name>
    <dbReference type="NCBI Taxonomy" id="759272"/>
    <lineage>
        <taxon>Eukaryota</taxon>
        <taxon>Fungi</taxon>
        <taxon>Dikarya</taxon>
        <taxon>Ascomycota</taxon>
        <taxon>Pezizomycotina</taxon>
        <taxon>Sordariomycetes</taxon>
        <taxon>Sordariomycetidae</taxon>
        <taxon>Sordariales</taxon>
        <taxon>Chaetomiaceae</taxon>
        <taxon>Thermochaetoides</taxon>
    </lineage>
</organism>
<evidence type="ECO:0000256" key="1">
    <source>
        <dbReference type="SAM" id="SignalP"/>
    </source>
</evidence>
<dbReference type="AlphaFoldDB" id="G0SHR1"/>
<dbReference type="Proteomes" id="UP000008066">
    <property type="component" value="Unassembled WGS sequence"/>
</dbReference>
<dbReference type="RefSeq" id="XP_006697563.1">
    <property type="nucleotide sequence ID" value="XM_006697500.1"/>
</dbReference>
<evidence type="ECO:0000313" key="2">
    <source>
        <dbReference type="EMBL" id="EGS16981.1"/>
    </source>
</evidence>
<keyword evidence="3" id="KW-1185">Reference proteome</keyword>
<dbReference type="KEGG" id="cthr:CTHT_0073060"/>
<dbReference type="HOGENOM" id="CLU_1137888_0_0_1"/>
<reference evidence="2 3" key="1">
    <citation type="journal article" date="2011" name="Cell">
        <title>Insight into structure and assembly of the nuclear pore complex by utilizing the genome of a eukaryotic thermophile.</title>
        <authorList>
            <person name="Amlacher S."/>
            <person name="Sarges P."/>
            <person name="Flemming D."/>
            <person name="van Noort V."/>
            <person name="Kunze R."/>
            <person name="Devos D.P."/>
            <person name="Arumugam M."/>
            <person name="Bork P."/>
            <person name="Hurt E."/>
        </authorList>
    </citation>
    <scope>NUCLEOTIDE SEQUENCE [LARGE SCALE GENOMIC DNA]</scope>
    <source>
        <strain evidence="3">DSM 1495 / CBS 144.50 / IMI 039719</strain>
    </source>
</reference>
<dbReference type="EMBL" id="GL988048">
    <property type="protein sequence ID" value="EGS16981.1"/>
    <property type="molecule type" value="Genomic_DNA"/>
</dbReference>
<proteinExistence type="predicted"/>
<protein>
    <submittedName>
        <fullName evidence="2">Uncharacterized protein</fullName>
    </submittedName>
</protein>
<feature type="signal peptide" evidence="1">
    <location>
        <begin position="1"/>
        <end position="19"/>
    </location>
</feature>
<dbReference type="eggNOG" id="ENOG502RPCC">
    <property type="taxonomic scope" value="Eukaryota"/>
</dbReference>
<name>G0SHR1_CHATD</name>
<accession>G0SHR1</accession>
<gene>
    <name evidence="2" type="ORF">CTHT_0073060</name>
</gene>
<dbReference type="OrthoDB" id="4586535at2759"/>
<dbReference type="OMA" id="QVYEGPE"/>
<keyword evidence="1" id="KW-0732">Signal</keyword>